<dbReference type="VEuPathDB" id="FungiDB:BD410DRAFT_838725"/>
<accession>A0A4Y7QA68</accession>
<protein>
    <submittedName>
        <fullName evidence="2">Uncharacterized protein</fullName>
    </submittedName>
</protein>
<reference evidence="2 3" key="1">
    <citation type="submission" date="2018-06" db="EMBL/GenBank/DDBJ databases">
        <title>A transcriptomic atlas of mushroom development highlights an independent origin of complex multicellularity.</title>
        <authorList>
            <consortium name="DOE Joint Genome Institute"/>
            <person name="Krizsan K."/>
            <person name="Almasi E."/>
            <person name="Merenyi Z."/>
            <person name="Sahu N."/>
            <person name="Viragh M."/>
            <person name="Koszo T."/>
            <person name="Mondo S."/>
            <person name="Kiss B."/>
            <person name="Balint B."/>
            <person name="Kues U."/>
            <person name="Barry K."/>
            <person name="Hegedus J.C."/>
            <person name="Henrissat B."/>
            <person name="Johnson J."/>
            <person name="Lipzen A."/>
            <person name="Ohm R."/>
            <person name="Nagy I."/>
            <person name="Pangilinan J."/>
            <person name="Yan J."/>
            <person name="Xiong Y."/>
            <person name="Grigoriev I.V."/>
            <person name="Hibbett D.S."/>
            <person name="Nagy L.G."/>
        </authorList>
    </citation>
    <scope>NUCLEOTIDE SEQUENCE [LARGE SCALE GENOMIC DNA]</scope>
    <source>
        <strain evidence="2 3">SZMC22713</strain>
    </source>
</reference>
<dbReference type="EMBL" id="ML170169">
    <property type="protein sequence ID" value="TDL23710.1"/>
    <property type="molecule type" value="Genomic_DNA"/>
</dbReference>
<dbReference type="AlphaFoldDB" id="A0A4Y7QA68"/>
<evidence type="ECO:0000256" key="1">
    <source>
        <dbReference type="SAM" id="MobiDB-lite"/>
    </source>
</evidence>
<sequence>MVSVPIAMGWRYKRVSRWKNGYSQALSQTTSTRPSPKTSRPSNASPSPSQALLVVHLYPLTTHTIMTLSRATRAIVSPSLKHAFAQARTYPFPITAGQGGTRQAMSPGGGVAANVIKNNGGMPSPSFSSVMASMANMRVATPMPISATDTNPSNLGGGGYFQMGASEVVKGGRMPGVSFKVGEQTQNKIASILVNTAQVCDPTSKSFTERRRTTLKIELPSREVGFDGRKLGKIAEGVRFRVRTPYPSKMKSYMGVRERVPTPYIVRESWLD</sequence>
<evidence type="ECO:0000313" key="2">
    <source>
        <dbReference type="EMBL" id="TDL23710.1"/>
    </source>
</evidence>
<feature type="region of interest" description="Disordered" evidence="1">
    <location>
        <begin position="25"/>
        <end position="48"/>
    </location>
</feature>
<proteinExistence type="predicted"/>
<name>A0A4Y7QA68_9AGAM</name>
<gene>
    <name evidence="2" type="ORF">BD410DRAFT_838725</name>
</gene>
<evidence type="ECO:0000313" key="3">
    <source>
        <dbReference type="Proteomes" id="UP000294933"/>
    </source>
</evidence>
<organism evidence="2 3">
    <name type="scientific">Rickenella mellea</name>
    <dbReference type="NCBI Taxonomy" id="50990"/>
    <lineage>
        <taxon>Eukaryota</taxon>
        <taxon>Fungi</taxon>
        <taxon>Dikarya</taxon>
        <taxon>Basidiomycota</taxon>
        <taxon>Agaricomycotina</taxon>
        <taxon>Agaricomycetes</taxon>
        <taxon>Hymenochaetales</taxon>
        <taxon>Rickenellaceae</taxon>
        <taxon>Rickenella</taxon>
    </lineage>
</organism>
<dbReference type="Proteomes" id="UP000294933">
    <property type="component" value="Unassembled WGS sequence"/>
</dbReference>
<keyword evidence="3" id="KW-1185">Reference proteome</keyword>
<feature type="compositionally biased region" description="Low complexity" evidence="1">
    <location>
        <begin position="29"/>
        <end position="42"/>
    </location>
</feature>